<name>A0A835D421_TETSI</name>
<dbReference type="AlphaFoldDB" id="A0A835D421"/>
<accession>A0A835D421</accession>
<gene>
    <name evidence="1" type="ORF">HHK36_024217</name>
</gene>
<reference evidence="1 2" key="1">
    <citation type="submission" date="2020-04" db="EMBL/GenBank/DDBJ databases">
        <title>Plant Genome Project.</title>
        <authorList>
            <person name="Zhang R.-G."/>
        </authorList>
    </citation>
    <scope>NUCLEOTIDE SEQUENCE [LARGE SCALE GENOMIC DNA]</scope>
    <source>
        <strain evidence="1">YNK0</strain>
        <tissue evidence="1">Leaf</tissue>
    </source>
</reference>
<proteinExistence type="predicted"/>
<dbReference type="OMA" id="EYDLASW"/>
<sequence>MELAPSTFSGRMDVITRLWQTVVSVSNSESTAEQQPKYLEYDLASWEDLSYEDDTDYSSSHEMTLSELESDLFPKNSDVDFSDYTSSFLFESPSDFSERSAENSTPSAYFSLFLQFTQQFSKSASRPNSGVFSNTEDEYLNEFTRFEDEEHEETYKKFRSRERREAFLHDYAGEYCLMTDYGDLILQQRLLMVNRIV</sequence>
<comment type="caution">
    <text evidence="1">The sequence shown here is derived from an EMBL/GenBank/DDBJ whole genome shotgun (WGS) entry which is preliminary data.</text>
</comment>
<dbReference type="EMBL" id="JABCRI010000018">
    <property type="protein sequence ID" value="KAF8389698.1"/>
    <property type="molecule type" value="Genomic_DNA"/>
</dbReference>
<dbReference type="OrthoDB" id="5590282at2759"/>
<keyword evidence="2" id="KW-1185">Reference proteome</keyword>
<evidence type="ECO:0000313" key="2">
    <source>
        <dbReference type="Proteomes" id="UP000655225"/>
    </source>
</evidence>
<evidence type="ECO:0000313" key="1">
    <source>
        <dbReference type="EMBL" id="KAF8389698.1"/>
    </source>
</evidence>
<protein>
    <submittedName>
        <fullName evidence="1">Uncharacterized protein</fullName>
    </submittedName>
</protein>
<dbReference type="Proteomes" id="UP000655225">
    <property type="component" value="Unassembled WGS sequence"/>
</dbReference>
<organism evidence="1 2">
    <name type="scientific">Tetracentron sinense</name>
    <name type="common">Spur-leaf</name>
    <dbReference type="NCBI Taxonomy" id="13715"/>
    <lineage>
        <taxon>Eukaryota</taxon>
        <taxon>Viridiplantae</taxon>
        <taxon>Streptophyta</taxon>
        <taxon>Embryophyta</taxon>
        <taxon>Tracheophyta</taxon>
        <taxon>Spermatophyta</taxon>
        <taxon>Magnoliopsida</taxon>
        <taxon>Trochodendrales</taxon>
        <taxon>Trochodendraceae</taxon>
        <taxon>Tetracentron</taxon>
    </lineage>
</organism>